<name>A0A5N6P188_9ASTR</name>
<dbReference type="Proteomes" id="UP000326396">
    <property type="component" value="Linkage Group LG15"/>
</dbReference>
<evidence type="ECO:0000313" key="2">
    <source>
        <dbReference type="Proteomes" id="UP000326396"/>
    </source>
</evidence>
<dbReference type="AlphaFoldDB" id="A0A5N6P188"/>
<sequence length="202" mass="22652">MKEVDEIESDAASGHVFNDIHCLLLIIGAIFIRSDGASEVPAVKLLRSSMVTYEHTWHMRKVFKLLHINKIFELGVCENLQEHANYFSVDIVEKDVVEEMESFNAINGDLSCSLKIGHLLRAFRRINKIFEIGVSANLQELANYFSVDNVEKAASCISMDLASVYELLVDYVFTNVSDTDGASEVPAVKIMKSSMLSYEKAH</sequence>
<accession>A0A5N6P188</accession>
<comment type="caution">
    <text evidence="1">The sequence shown here is derived from an EMBL/GenBank/DDBJ whole genome shotgun (WGS) entry which is preliminary data.</text>
</comment>
<proteinExistence type="predicted"/>
<reference evidence="1 2" key="1">
    <citation type="submission" date="2019-05" db="EMBL/GenBank/DDBJ databases">
        <title>Mikania micrantha, genome provides insights into the molecular mechanism of rapid growth.</title>
        <authorList>
            <person name="Liu B."/>
        </authorList>
    </citation>
    <scope>NUCLEOTIDE SEQUENCE [LARGE SCALE GENOMIC DNA]</scope>
    <source>
        <strain evidence="1">NLD-2019</strain>
        <tissue evidence="1">Leaf</tissue>
    </source>
</reference>
<organism evidence="1 2">
    <name type="scientific">Mikania micrantha</name>
    <name type="common">bitter vine</name>
    <dbReference type="NCBI Taxonomy" id="192012"/>
    <lineage>
        <taxon>Eukaryota</taxon>
        <taxon>Viridiplantae</taxon>
        <taxon>Streptophyta</taxon>
        <taxon>Embryophyta</taxon>
        <taxon>Tracheophyta</taxon>
        <taxon>Spermatophyta</taxon>
        <taxon>Magnoliopsida</taxon>
        <taxon>eudicotyledons</taxon>
        <taxon>Gunneridae</taxon>
        <taxon>Pentapetalae</taxon>
        <taxon>asterids</taxon>
        <taxon>campanulids</taxon>
        <taxon>Asterales</taxon>
        <taxon>Asteraceae</taxon>
        <taxon>Asteroideae</taxon>
        <taxon>Heliantheae alliance</taxon>
        <taxon>Eupatorieae</taxon>
        <taxon>Mikania</taxon>
    </lineage>
</organism>
<keyword evidence="2" id="KW-1185">Reference proteome</keyword>
<protein>
    <submittedName>
        <fullName evidence="1">Uncharacterized protein</fullName>
    </submittedName>
</protein>
<dbReference type="EMBL" id="SZYD01000007">
    <property type="protein sequence ID" value="KAD5803020.1"/>
    <property type="molecule type" value="Genomic_DNA"/>
</dbReference>
<evidence type="ECO:0000313" key="1">
    <source>
        <dbReference type="EMBL" id="KAD5803020.1"/>
    </source>
</evidence>
<dbReference type="OrthoDB" id="29596at2759"/>
<gene>
    <name evidence="1" type="ORF">E3N88_14380</name>
</gene>